<evidence type="ECO:0000256" key="2">
    <source>
        <dbReference type="ARBA" id="ARBA00022723"/>
    </source>
</evidence>
<dbReference type="InterPro" id="IPR004113">
    <property type="entry name" value="FAD-bd_oxidored_4_C"/>
</dbReference>
<name>A0A381UIX4_9ZZZZ</name>
<keyword evidence="2" id="KW-0479">Metal-binding</keyword>
<dbReference type="PANTHER" id="PTHR32479">
    <property type="entry name" value="GLYCOLATE OXIDASE IRON-SULFUR SUBUNIT"/>
    <property type="match status" value="1"/>
</dbReference>
<dbReference type="SUPFAM" id="SSF46548">
    <property type="entry name" value="alpha-helical ferredoxin"/>
    <property type="match status" value="1"/>
</dbReference>
<dbReference type="Pfam" id="PF13183">
    <property type="entry name" value="Fer4_8"/>
    <property type="match status" value="1"/>
</dbReference>
<keyword evidence="5" id="KW-0411">Iron-sulfur</keyword>
<dbReference type="GO" id="GO:0016491">
    <property type="term" value="F:oxidoreductase activity"/>
    <property type="evidence" value="ECO:0007669"/>
    <property type="project" value="UniProtKB-ARBA"/>
</dbReference>
<protein>
    <recommendedName>
        <fullName evidence="6">4Fe-4S ferredoxin-type domain-containing protein</fullName>
    </recommendedName>
</protein>
<dbReference type="EMBL" id="UINC01006534">
    <property type="protein sequence ID" value="SVA28109.1"/>
    <property type="molecule type" value="Genomic_DNA"/>
</dbReference>
<dbReference type="InterPro" id="IPR004017">
    <property type="entry name" value="Cys_rich_dom"/>
</dbReference>
<dbReference type="Pfam" id="PF02754">
    <property type="entry name" value="CCG"/>
    <property type="match status" value="2"/>
</dbReference>
<proteinExistence type="predicted"/>
<dbReference type="Pfam" id="PF02913">
    <property type="entry name" value="FAD-oxidase_C"/>
    <property type="match status" value="1"/>
</dbReference>
<dbReference type="PROSITE" id="PS51379">
    <property type="entry name" value="4FE4S_FER_2"/>
    <property type="match status" value="1"/>
</dbReference>
<dbReference type="PANTHER" id="PTHR32479:SF19">
    <property type="entry name" value="ANAEROBIC GLYCEROL-3-PHOSPHATE DEHYDROGENASE SUBUNIT C"/>
    <property type="match status" value="1"/>
</dbReference>
<dbReference type="GO" id="GO:0050660">
    <property type="term" value="F:flavin adenine dinucleotide binding"/>
    <property type="evidence" value="ECO:0007669"/>
    <property type="project" value="InterPro"/>
</dbReference>
<gene>
    <name evidence="7" type="ORF">METZ01_LOCUS80963</name>
</gene>
<dbReference type="AlphaFoldDB" id="A0A381UIX4"/>
<evidence type="ECO:0000256" key="3">
    <source>
        <dbReference type="ARBA" id="ARBA00022737"/>
    </source>
</evidence>
<dbReference type="GO" id="GO:0051539">
    <property type="term" value="F:4 iron, 4 sulfur cluster binding"/>
    <property type="evidence" value="ECO:0007669"/>
    <property type="project" value="UniProtKB-KW"/>
</dbReference>
<evidence type="ECO:0000256" key="1">
    <source>
        <dbReference type="ARBA" id="ARBA00022485"/>
    </source>
</evidence>
<dbReference type="GO" id="GO:0046872">
    <property type="term" value="F:metal ion binding"/>
    <property type="evidence" value="ECO:0007669"/>
    <property type="project" value="UniProtKB-KW"/>
</dbReference>
<keyword evidence="1" id="KW-0004">4Fe-4S</keyword>
<dbReference type="InterPro" id="IPR017900">
    <property type="entry name" value="4Fe4S_Fe_S_CS"/>
</dbReference>
<dbReference type="PROSITE" id="PS00198">
    <property type="entry name" value="4FE4S_FER_1"/>
    <property type="match status" value="1"/>
</dbReference>
<evidence type="ECO:0000259" key="6">
    <source>
        <dbReference type="PROSITE" id="PS51379"/>
    </source>
</evidence>
<evidence type="ECO:0000313" key="7">
    <source>
        <dbReference type="EMBL" id="SVA28109.1"/>
    </source>
</evidence>
<sequence>VFGATLYAAFQEVKAAFDPNNRMNPGKKVNAPPMDHNLRYGADYRVTVPVTVLDHSDFGGLDKAIEMCNGNGRCRKSEVGTMCPSYMATLDEMHSTRGRANALHAAMSGRLPEEALFSDEMHVVMDLCLSCKACKFECPSHVDMAKHKYEFLVGYYKRHGVPLRSRLLGHLHTLSAIGSFFAPVSNIPARITPFRRTLNYFLGLHPDRSLPLFRRDTFWRWWQRHASQPRPQDEGRTIVLLADTFSNFYEPEIAIAATRVLEAGGYQVIVPKPVCCGRPLLSEGLHEEALARTRDTVAQLMPYIELDYPIVGLEPSCLLTMRDDYPPLLQSEEARTLSTKVLLIEEFLAQETAAGRLSLPLAPLAQRALLHGHCHQKSIATTAGTHATLKLIPDLEVTEIDSGCCGMAGSFGYEAEHYDLSMTIADRALLPAVRAASEDTLLVANGASCRHQIMDGTSRQVRHTIQVLADALTDTAGNGCS</sequence>
<feature type="domain" description="4Fe-4S ferredoxin-type" evidence="6">
    <location>
        <begin position="119"/>
        <end position="148"/>
    </location>
</feature>
<reference evidence="7" key="1">
    <citation type="submission" date="2018-05" db="EMBL/GenBank/DDBJ databases">
        <authorList>
            <person name="Lanie J.A."/>
            <person name="Ng W.-L."/>
            <person name="Kazmierczak K.M."/>
            <person name="Andrzejewski T.M."/>
            <person name="Davidsen T.M."/>
            <person name="Wayne K.J."/>
            <person name="Tettelin H."/>
            <person name="Glass J.I."/>
            <person name="Rusch D."/>
            <person name="Podicherti R."/>
            <person name="Tsui H.-C.T."/>
            <person name="Winkler M.E."/>
        </authorList>
    </citation>
    <scope>NUCLEOTIDE SEQUENCE</scope>
</reference>
<dbReference type="InterPro" id="IPR017896">
    <property type="entry name" value="4Fe4S_Fe-S-bd"/>
</dbReference>
<evidence type="ECO:0000256" key="4">
    <source>
        <dbReference type="ARBA" id="ARBA00023004"/>
    </source>
</evidence>
<keyword evidence="3" id="KW-0677">Repeat</keyword>
<keyword evidence="4" id="KW-0408">Iron</keyword>
<feature type="non-terminal residue" evidence="7">
    <location>
        <position position="1"/>
    </location>
</feature>
<evidence type="ECO:0000256" key="5">
    <source>
        <dbReference type="ARBA" id="ARBA00023014"/>
    </source>
</evidence>
<dbReference type="Gene3D" id="1.10.45.10">
    <property type="entry name" value="Vanillyl-alcohol Oxidase, Chain A, domain 4"/>
    <property type="match status" value="1"/>
</dbReference>
<organism evidence="7">
    <name type="scientific">marine metagenome</name>
    <dbReference type="NCBI Taxonomy" id="408172"/>
    <lineage>
        <taxon>unclassified sequences</taxon>
        <taxon>metagenomes</taxon>
        <taxon>ecological metagenomes</taxon>
    </lineage>
</organism>
<accession>A0A381UIX4</accession>
<dbReference type="InterPro" id="IPR016171">
    <property type="entry name" value="Vanillyl_alc_oxidase_C-sub2"/>
</dbReference>